<protein>
    <submittedName>
        <fullName evidence="2">Uncharacterized protein</fullName>
    </submittedName>
</protein>
<comment type="caution">
    <text evidence="2">The sequence shown here is derived from an EMBL/GenBank/DDBJ whole genome shotgun (WGS) entry which is preliminary data.</text>
</comment>
<accession>X1VP06</accession>
<sequence>NTADAPKWHIRAKIIAGGSEPQVPGARGSRPRPKQDASNLFIAYPKLT</sequence>
<organism evidence="2">
    <name type="scientific">marine sediment metagenome</name>
    <dbReference type="NCBI Taxonomy" id="412755"/>
    <lineage>
        <taxon>unclassified sequences</taxon>
        <taxon>metagenomes</taxon>
        <taxon>ecological metagenomes</taxon>
    </lineage>
</organism>
<evidence type="ECO:0000256" key="1">
    <source>
        <dbReference type="SAM" id="MobiDB-lite"/>
    </source>
</evidence>
<feature type="region of interest" description="Disordered" evidence="1">
    <location>
        <begin position="16"/>
        <end position="48"/>
    </location>
</feature>
<gene>
    <name evidence="2" type="ORF">S12H4_61120</name>
</gene>
<feature type="non-terminal residue" evidence="2">
    <location>
        <position position="1"/>
    </location>
</feature>
<dbReference type="EMBL" id="BARW01040459">
    <property type="protein sequence ID" value="GAJ18131.1"/>
    <property type="molecule type" value="Genomic_DNA"/>
</dbReference>
<name>X1VP06_9ZZZZ</name>
<reference evidence="2" key="1">
    <citation type="journal article" date="2014" name="Front. Microbiol.">
        <title>High frequency of phylogenetically diverse reductive dehalogenase-homologous genes in deep subseafloor sedimentary metagenomes.</title>
        <authorList>
            <person name="Kawai M."/>
            <person name="Futagami T."/>
            <person name="Toyoda A."/>
            <person name="Takaki Y."/>
            <person name="Nishi S."/>
            <person name="Hori S."/>
            <person name="Arai W."/>
            <person name="Tsubouchi T."/>
            <person name="Morono Y."/>
            <person name="Uchiyama I."/>
            <person name="Ito T."/>
            <person name="Fujiyama A."/>
            <person name="Inagaki F."/>
            <person name="Takami H."/>
        </authorList>
    </citation>
    <scope>NUCLEOTIDE SEQUENCE</scope>
    <source>
        <strain evidence="2">Expedition CK06-06</strain>
    </source>
</reference>
<dbReference type="AlphaFoldDB" id="X1VP06"/>
<proteinExistence type="predicted"/>
<evidence type="ECO:0000313" key="2">
    <source>
        <dbReference type="EMBL" id="GAJ18131.1"/>
    </source>
</evidence>